<reference evidence="7" key="1">
    <citation type="submission" date="2023-12" db="EMBL/GenBank/DDBJ databases">
        <title>Fervidustalea candida gen. nov., sp. nov., a novel member of the family Paenibacillaceae isolated from a geothermal area.</title>
        <authorList>
            <person name="Li W.-J."/>
            <person name="Jiao J.-Y."/>
            <person name="Chen Y."/>
        </authorList>
    </citation>
    <scope>NUCLEOTIDE SEQUENCE</scope>
    <source>
        <strain evidence="7">SYSU GA230002</strain>
    </source>
</reference>
<evidence type="ECO:0000313" key="8">
    <source>
        <dbReference type="Proteomes" id="UP001310386"/>
    </source>
</evidence>
<evidence type="ECO:0000313" key="7">
    <source>
        <dbReference type="EMBL" id="MEB3102823.1"/>
    </source>
</evidence>
<dbReference type="Gene3D" id="1.10.150.130">
    <property type="match status" value="1"/>
</dbReference>
<keyword evidence="2 4" id="KW-0238">DNA-binding</keyword>
<comment type="caution">
    <text evidence="7">The sequence shown here is derived from an EMBL/GenBank/DDBJ whole genome shotgun (WGS) entry which is preliminary data.</text>
</comment>
<protein>
    <submittedName>
        <fullName evidence="7">Tyrosine-type recombinase/integrase</fullName>
    </submittedName>
</protein>
<dbReference type="InterPro" id="IPR011010">
    <property type="entry name" value="DNA_brk_join_enz"/>
</dbReference>
<keyword evidence="3" id="KW-0233">DNA recombination</keyword>
<evidence type="ECO:0000259" key="6">
    <source>
        <dbReference type="PROSITE" id="PS51900"/>
    </source>
</evidence>
<evidence type="ECO:0000256" key="2">
    <source>
        <dbReference type="ARBA" id="ARBA00023125"/>
    </source>
</evidence>
<gene>
    <name evidence="7" type="ORF">VF724_14270</name>
</gene>
<dbReference type="CDD" id="cd00397">
    <property type="entry name" value="DNA_BRE_C"/>
    <property type="match status" value="1"/>
</dbReference>
<dbReference type="SUPFAM" id="SSF56349">
    <property type="entry name" value="DNA breaking-rejoining enzymes"/>
    <property type="match status" value="1"/>
</dbReference>
<feature type="domain" description="Core-binding (CB)" evidence="6">
    <location>
        <begin position="25"/>
        <end position="112"/>
    </location>
</feature>
<dbReference type="InterPro" id="IPR013762">
    <property type="entry name" value="Integrase-like_cat_sf"/>
</dbReference>
<keyword evidence="8" id="KW-1185">Reference proteome</keyword>
<evidence type="ECO:0000259" key="5">
    <source>
        <dbReference type="PROSITE" id="PS51898"/>
    </source>
</evidence>
<comment type="similarity">
    <text evidence="1">Belongs to the 'phage' integrase family.</text>
</comment>
<organism evidence="7 8">
    <name type="scientific">Ferviditalea candida</name>
    <dbReference type="NCBI Taxonomy" id="3108399"/>
    <lineage>
        <taxon>Bacteria</taxon>
        <taxon>Bacillati</taxon>
        <taxon>Bacillota</taxon>
        <taxon>Bacilli</taxon>
        <taxon>Bacillales</taxon>
        <taxon>Paenibacillaceae</taxon>
        <taxon>Ferviditalea</taxon>
    </lineage>
</organism>
<feature type="domain" description="Tyr recombinase" evidence="5">
    <location>
        <begin position="133"/>
        <end position="313"/>
    </location>
</feature>
<evidence type="ECO:0000256" key="3">
    <source>
        <dbReference type="ARBA" id="ARBA00023172"/>
    </source>
</evidence>
<evidence type="ECO:0000256" key="1">
    <source>
        <dbReference type="ARBA" id="ARBA00008857"/>
    </source>
</evidence>
<accession>A0ABU5ZJX9</accession>
<evidence type="ECO:0000256" key="4">
    <source>
        <dbReference type="PROSITE-ProRule" id="PRU01248"/>
    </source>
</evidence>
<dbReference type="PROSITE" id="PS51898">
    <property type="entry name" value="TYR_RECOMBINASE"/>
    <property type="match status" value="1"/>
</dbReference>
<dbReference type="PROSITE" id="PS51900">
    <property type="entry name" value="CB"/>
    <property type="match status" value="1"/>
</dbReference>
<dbReference type="Gene3D" id="1.10.443.10">
    <property type="entry name" value="Intergrase catalytic core"/>
    <property type="match status" value="1"/>
</dbReference>
<dbReference type="PANTHER" id="PTHR30349:SF41">
    <property type="entry name" value="INTEGRASE_RECOMBINASE PROTEIN MJ0367-RELATED"/>
    <property type="match status" value="1"/>
</dbReference>
<dbReference type="InterPro" id="IPR002104">
    <property type="entry name" value="Integrase_catalytic"/>
</dbReference>
<dbReference type="RefSeq" id="WP_371754946.1">
    <property type="nucleotide sequence ID" value="NZ_JAYJLD010000023.1"/>
</dbReference>
<name>A0ABU5ZJX9_9BACL</name>
<dbReference type="Proteomes" id="UP001310386">
    <property type="component" value="Unassembled WGS sequence"/>
</dbReference>
<dbReference type="InterPro" id="IPR010998">
    <property type="entry name" value="Integrase_recombinase_N"/>
</dbReference>
<dbReference type="PANTHER" id="PTHR30349">
    <property type="entry name" value="PHAGE INTEGRASE-RELATED"/>
    <property type="match status" value="1"/>
</dbReference>
<sequence>MEINNSRRKNQLDSTTLILFMKYRPTFDDLLYAFLLDCKHRNLSRRTIEYFEYCLQHMNKSFLEQNQTFDPLTASLHDIQTYFVAAMMDKGLAPHTINGRLKSCKAFFSFLRKHDYVQINVAEQLTLVKARKDTIHTFTNEQILQLLRIPHQKTFTGLRDYTIMIILLETGIRIGELLAMTLKDVHLKERELRIASGKGTKARNVPFQKTCAKVLQSNIDERGAAKTETLFISLENEPLHIRTIQDRITNYGKMARIAGVRVSPHTFRHTMAKMYSRNGGDPFSLQQILDHSSLEMVYTYVRLFSNEVREQRQRYSPVEHMKLEQT</sequence>
<dbReference type="Pfam" id="PF00589">
    <property type="entry name" value="Phage_integrase"/>
    <property type="match status" value="1"/>
</dbReference>
<dbReference type="InterPro" id="IPR044068">
    <property type="entry name" value="CB"/>
</dbReference>
<dbReference type="InterPro" id="IPR050090">
    <property type="entry name" value="Tyrosine_recombinase_XerCD"/>
</dbReference>
<dbReference type="EMBL" id="JAYJLD010000023">
    <property type="protein sequence ID" value="MEB3102823.1"/>
    <property type="molecule type" value="Genomic_DNA"/>
</dbReference>
<proteinExistence type="inferred from homology"/>